<dbReference type="EMBL" id="PUEC01000013">
    <property type="protein sequence ID" value="PWB02338.1"/>
    <property type="molecule type" value="Genomic_DNA"/>
</dbReference>
<dbReference type="PANTHER" id="PTHR35527:SF2">
    <property type="entry name" value="HYDROLASE"/>
    <property type="match status" value="1"/>
</dbReference>
<dbReference type="GO" id="GO:0016787">
    <property type="term" value="F:hydrolase activity"/>
    <property type="evidence" value="ECO:0007669"/>
    <property type="project" value="UniProtKB-KW"/>
</dbReference>
<evidence type="ECO:0000313" key="5">
    <source>
        <dbReference type="EMBL" id="PWB02338.1"/>
    </source>
</evidence>
<keyword evidence="6" id="KW-1185">Reference proteome</keyword>
<dbReference type="PANTHER" id="PTHR35527">
    <property type="entry name" value="CHOLOYLGLYCINE HYDROLASE"/>
    <property type="match status" value="1"/>
</dbReference>
<reference evidence="6" key="1">
    <citation type="submission" date="2018-02" db="EMBL/GenBank/DDBJ databases">
        <authorList>
            <person name="Clavel T."/>
            <person name="Strowig T."/>
        </authorList>
    </citation>
    <scope>NUCLEOTIDE SEQUENCE [LARGE SCALE GENOMIC DNA]</scope>
    <source>
        <strain evidence="6">DSM 103720</strain>
    </source>
</reference>
<evidence type="ECO:0000259" key="4">
    <source>
        <dbReference type="Pfam" id="PF02275"/>
    </source>
</evidence>
<comment type="similarity">
    <text evidence="1">Belongs to the peptidase C59 family.</text>
</comment>
<feature type="chain" id="PRO_5015929107" evidence="3">
    <location>
        <begin position="29"/>
        <end position="353"/>
    </location>
</feature>
<dbReference type="Gene3D" id="3.60.60.10">
    <property type="entry name" value="Penicillin V Acylase, Chain A"/>
    <property type="match status" value="1"/>
</dbReference>
<gene>
    <name evidence="5" type="ORF">C5O23_06690</name>
</gene>
<organism evidence="5 6">
    <name type="scientific">Duncaniella muris</name>
    <dbReference type="NCBI Taxonomy" id="2094150"/>
    <lineage>
        <taxon>Bacteria</taxon>
        <taxon>Pseudomonadati</taxon>
        <taxon>Bacteroidota</taxon>
        <taxon>Bacteroidia</taxon>
        <taxon>Bacteroidales</taxon>
        <taxon>Muribaculaceae</taxon>
        <taxon>Duncaniella</taxon>
    </lineage>
</organism>
<feature type="domain" description="Choloylglycine hydrolase/NAAA C-terminal" evidence="4">
    <location>
        <begin position="32"/>
        <end position="318"/>
    </location>
</feature>
<dbReference type="InterPro" id="IPR052193">
    <property type="entry name" value="Peptidase_C59"/>
</dbReference>
<accession>A0A2V1IL33</accession>
<evidence type="ECO:0000256" key="3">
    <source>
        <dbReference type="SAM" id="SignalP"/>
    </source>
</evidence>
<keyword evidence="2 5" id="KW-0378">Hydrolase</keyword>
<name>A0A2V1IL33_9BACT</name>
<protein>
    <submittedName>
        <fullName evidence="5">Linear amide C-N hydrolase</fullName>
    </submittedName>
</protein>
<evidence type="ECO:0000256" key="1">
    <source>
        <dbReference type="ARBA" id="ARBA00006625"/>
    </source>
</evidence>
<feature type="signal peptide" evidence="3">
    <location>
        <begin position="1"/>
        <end position="28"/>
    </location>
</feature>
<dbReference type="SUPFAM" id="SSF56235">
    <property type="entry name" value="N-terminal nucleophile aminohydrolases (Ntn hydrolases)"/>
    <property type="match status" value="1"/>
</dbReference>
<evidence type="ECO:0000256" key="2">
    <source>
        <dbReference type="ARBA" id="ARBA00022801"/>
    </source>
</evidence>
<sequence length="353" mass="39037">MHPPISTVMKAKLFAMALALTTLLGAQHAEGCSRVLYVGSDSLRIVGRSLDWKTPIPTNIYVYPRGIKKAGNSLPGSVEWTSKYGSVYAVSYEGGITEGMNEKGLVVNGLFCKGTVYVNDSTRNRPPMSLAMFPAWILDLCGTTDEAVAMLARQNFNISGATFDEGTSSTLHWGITDPSGKSAVVEFDHGTIKIYQGQDMRVLTNDPNYPEMNAINDYWVKKGGSHTLPGTVSSPDRYVRADFFDRNVEKTGDADLGVAITRSILFNVSVPYTYTIQGDGNISSTQWRSFSNIRDRLYYFDVVTNPGLFYIDLKKCDLRPGAPVMKLDVSKSKDYIGDVTHKMFKSKPFTPMY</sequence>
<comment type="caution">
    <text evidence="5">The sequence shown here is derived from an EMBL/GenBank/DDBJ whole genome shotgun (WGS) entry which is preliminary data.</text>
</comment>
<dbReference type="Pfam" id="PF02275">
    <property type="entry name" value="CBAH"/>
    <property type="match status" value="1"/>
</dbReference>
<dbReference type="Proteomes" id="UP000244905">
    <property type="component" value="Unassembled WGS sequence"/>
</dbReference>
<dbReference type="AlphaFoldDB" id="A0A2V1IL33"/>
<evidence type="ECO:0000313" key="6">
    <source>
        <dbReference type="Proteomes" id="UP000244905"/>
    </source>
</evidence>
<dbReference type="InterPro" id="IPR029055">
    <property type="entry name" value="Ntn_hydrolases_N"/>
</dbReference>
<proteinExistence type="inferred from homology"/>
<dbReference type="InterPro" id="IPR029132">
    <property type="entry name" value="CBAH/NAAA_C"/>
</dbReference>
<keyword evidence="3" id="KW-0732">Signal</keyword>